<keyword evidence="2" id="KW-1185">Reference proteome</keyword>
<dbReference type="EMBL" id="BGPR01000631">
    <property type="protein sequence ID" value="GBM29259.1"/>
    <property type="molecule type" value="Genomic_DNA"/>
</dbReference>
<organism evidence="1 2">
    <name type="scientific">Araneus ventricosus</name>
    <name type="common">Orbweaver spider</name>
    <name type="synonym">Epeira ventricosa</name>
    <dbReference type="NCBI Taxonomy" id="182803"/>
    <lineage>
        <taxon>Eukaryota</taxon>
        <taxon>Metazoa</taxon>
        <taxon>Ecdysozoa</taxon>
        <taxon>Arthropoda</taxon>
        <taxon>Chelicerata</taxon>
        <taxon>Arachnida</taxon>
        <taxon>Araneae</taxon>
        <taxon>Araneomorphae</taxon>
        <taxon>Entelegynae</taxon>
        <taxon>Araneoidea</taxon>
        <taxon>Araneidae</taxon>
        <taxon>Araneus</taxon>
    </lineage>
</organism>
<dbReference type="AlphaFoldDB" id="A0A4Y2ELR5"/>
<comment type="caution">
    <text evidence="1">The sequence shown here is derived from an EMBL/GenBank/DDBJ whole genome shotgun (WGS) entry which is preliminary data.</text>
</comment>
<evidence type="ECO:0000313" key="2">
    <source>
        <dbReference type="Proteomes" id="UP000499080"/>
    </source>
</evidence>
<proteinExistence type="predicted"/>
<gene>
    <name evidence="1" type="ORF">AVEN_155215_1</name>
</gene>
<sequence>MKKKFLSNSPTEPISRYEELACRADAILNWKNPSPPRLSLVPFCTGMSLAQVLGTPDIPETSETIIPEIEGKRSLGIGFRPLSISPLCATHTQNR</sequence>
<accession>A0A4Y2ELR5</accession>
<name>A0A4Y2ELR5_ARAVE</name>
<reference evidence="1 2" key="1">
    <citation type="journal article" date="2019" name="Sci. Rep.">
        <title>Orb-weaving spider Araneus ventricosus genome elucidates the spidroin gene catalogue.</title>
        <authorList>
            <person name="Kono N."/>
            <person name="Nakamura H."/>
            <person name="Ohtoshi R."/>
            <person name="Moran D.A.P."/>
            <person name="Shinohara A."/>
            <person name="Yoshida Y."/>
            <person name="Fujiwara M."/>
            <person name="Mori M."/>
            <person name="Tomita M."/>
            <person name="Arakawa K."/>
        </authorList>
    </citation>
    <scope>NUCLEOTIDE SEQUENCE [LARGE SCALE GENOMIC DNA]</scope>
</reference>
<evidence type="ECO:0000313" key="1">
    <source>
        <dbReference type="EMBL" id="GBM29259.1"/>
    </source>
</evidence>
<dbReference type="Proteomes" id="UP000499080">
    <property type="component" value="Unassembled WGS sequence"/>
</dbReference>
<protein>
    <submittedName>
        <fullName evidence="1">Uncharacterized protein</fullName>
    </submittedName>
</protein>